<evidence type="ECO:0000313" key="2">
    <source>
        <dbReference type="Proteomes" id="UP000694395"/>
    </source>
</evidence>
<organism evidence="1 2">
    <name type="scientific">Oncorhynchus mykiss</name>
    <name type="common">Rainbow trout</name>
    <name type="synonym">Salmo gairdneri</name>
    <dbReference type="NCBI Taxonomy" id="8022"/>
    <lineage>
        <taxon>Eukaryota</taxon>
        <taxon>Metazoa</taxon>
        <taxon>Chordata</taxon>
        <taxon>Craniata</taxon>
        <taxon>Vertebrata</taxon>
        <taxon>Euteleostomi</taxon>
        <taxon>Actinopterygii</taxon>
        <taxon>Neopterygii</taxon>
        <taxon>Teleostei</taxon>
        <taxon>Protacanthopterygii</taxon>
        <taxon>Salmoniformes</taxon>
        <taxon>Salmonidae</taxon>
        <taxon>Salmoninae</taxon>
        <taxon>Oncorhynchus</taxon>
    </lineage>
</organism>
<proteinExistence type="predicted"/>
<keyword evidence="2" id="KW-1185">Reference proteome</keyword>
<name>A0A8C7VXI0_ONCMY</name>
<dbReference type="AlphaFoldDB" id="A0A8C7VXI0"/>
<evidence type="ECO:0000313" key="1">
    <source>
        <dbReference type="Ensembl" id="ENSOMYP00000054154.2"/>
    </source>
</evidence>
<dbReference type="Proteomes" id="UP000694395">
    <property type="component" value="Chromosome 21"/>
</dbReference>
<reference evidence="1" key="1">
    <citation type="submission" date="2020-07" db="EMBL/GenBank/DDBJ databases">
        <title>A long reads based de novo assembly of the rainbow trout Arlee double haploid line genome.</title>
        <authorList>
            <person name="Gao G."/>
            <person name="Palti Y."/>
        </authorList>
    </citation>
    <scope>NUCLEOTIDE SEQUENCE [LARGE SCALE GENOMIC DNA]</scope>
</reference>
<dbReference type="Ensembl" id="ENSOMYT00000058952.2">
    <property type="protein sequence ID" value="ENSOMYP00000054154.2"/>
    <property type="gene ID" value="ENSOMYG00000024866.2"/>
</dbReference>
<protein>
    <submittedName>
        <fullName evidence="1">Uncharacterized protein</fullName>
    </submittedName>
</protein>
<accession>A0A8C7VXI0</accession>
<sequence length="53" mass="5793">MTGDNFSSFPRHSPVVRAGYLLGPLPHFPPLTLQPARTVLPPLGSHLVEMSQK</sequence>
<reference evidence="1" key="3">
    <citation type="submission" date="2025-09" db="UniProtKB">
        <authorList>
            <consortium name="Ensembl"/>
        </authorList>
    </citation>
    <scope>IDENTIFICATION</scope>
</reference>
<reference evidence="1" key="2">
    <citation type="submission" date="2025-08" db="UniProtKB">
        <authorList>
            <consortium name="Ensembl"/>
        </authorList>
    </citation>
    <scope>IDENTIFICATION</scope>
</reference>